<dbReference type="EMBL" id="MCFG01000583">
    <property type="protein sequence ID" value="ORX63819.1"/>
    <property type="molecule type" value="Genomic_DNA"/>
</dbReference>
<dbReference type="Proteomes" id="UP000193944">
    <property type="component" value="Unassembled WGS sequence"/>
</dbReference>
<dbReference type="NCBIfam" id="TIGR00797">
    <property type="entry name" value="matE"/>
    <property type="match status" value="1"/>
</dbReference>
<feature type="transmembrane region" description="Helical" evidence="10">
    <location>
        <begin position="415"/>
        <end position="436"/>
    </location>
</feature>
<keyword evidence="5" id="KW-1003">Cell membrane</keyword>
<feature type="transmembrane region" description="Helical" evidence="10">
    <location>
        <begin position="91"/>
        <end position="113"/>
    </location>
</feature>
<sequence length="444" mass="49588">MAIKLSEHFNYKKLLKFTFPTIIMMIFNSLYSIVDGIFISNFAGSDALAAVNIVWPIIMVFTGIGYMVGSGGSALVSKTLGEDKKEKANKYFSILIYFDILMGIIISIIGRFLLRPISVLIGAKDNVLEYGIIYGNILLFTITAFILQKTFQSFLVAAERPKFGLIITVMAGVTNMFLDFLLIFVFKLGIKGAAFATGISQCIGGLVPLIFFMYKDNGTHYHLIKTKLEIKPIWKACLNGLSEMMMLISLSIVNTLYNYQLLRMVGSGGIVAYGIIQYVCYVFECFFSGYSNGSAPIVSFHYGAKNIDELKNLFKRGLIIIFISSLILFGLAEITSSFLTKIFVGYDQELYDMSLTAVRIYSIIFLITGYNVYGSSIFTSLNNGIVSAIISVSRTIIFETTMIFILPIFFGLNGIWMAVSVAESITLIVTLILFLLNRKKYQYF</sequence>
<feature type="transmembrane region" description="Helical" evidence="10">
    <location>
        <begin position="133"/>
        <end position="151"/>
    </location>
</feature>
<dbReference type="CDD" id="cd13143">
    <property type="entry name" value="MATE_MepA_like"/>
    <property type="match status" value="1"/>
</dbReference>
<feature type="transmembrane region" description="Helical" evidence="10">
    <location>
        <begin position="265"/>
        <end position="287"/>
    </location>
</feature>
<dbReference type="GO" id="GO:0015297">
    <property type="term" value="F:antiporter activity"/>
    <property type="evidence" value="ECO:0007669"/>
    <property type="project" value="InterPro"/>
</dbReference>
<feature type="transmembrane region" description="Helical" evidence="10">
    <location>
        <begin position="163"/>
        <end position="186"/>
    </location>
</feature>
<dbReference type="Pfam" id="PF01554">
    <property type="entry name" value="MatE"/>
    <property type="match status" value="2"/>
</dbReference>
<proteinExistence type="inferred from homology"/>
<evidence type="ECO:0000313" key="11">
    <source>
        <dbReference type="EMBL" id="ORX63819.1"/>
    </source>
</evidence>
<dbReference type="GO" id="GO:0042910">
    <property type="term" value="F:xenobiotic transmembrane transporter activity"/>
    <property type="evidence" value="ECO:0007669"/>
    <property type="project" value="InterPro"/>
</dbReference>
<evidence type="ECO:0000256" key="8">
    <source>
        <dbReference type="ARBA" id="ARBA00023136"/>
    </source>
</evidence>
<organism evidence="11 12">
    <name type="scientific">Anaeromyces robustus</name>
    <dbReference type="NCBI Taxonomy" id="1754192"/>
    <lineage>
        <taxon>Eukaryota</taxon>
        <taxon>Fungi</taxon>
        <taxon>Fungi incertae sedis</taxon>
        <taxon>Chytridiomycota</taxon>
        <taxon>Chytridiomycota incertae sedis</taxon>
        <taxon>Neocallimastigomycetes</taxon>
        <taxon>Neocallimastigales</taxon>
        <taxon>Neocallimastigaceae</taxon>
        <taxon>Anaeromyces</taxon>
    </lineage>
</organism>
<feature type="transmembrane region" description="Helical" evidence="10">
    <location>
        <begin position="318"/>
        <end position="344"/>
    </location>
</feature>
<dbReference type="OrthoDB" id="2126698at2759"/>
<dbReference type="InterPro" id="IPR002528">
    <property type="entry name" value="MATE_fam"/>
</dbReference>
<evidence type="ECO:0000256" key="5">
    <source>
        <dbReference type="ARBA" id="ARBA00022475"/>
    </source>
</evidence>
<evidence type="ECO:0000256" key="3">
    <source>
        <dbReference type="ARBA" id="ARBA00022106"/>
    </source>
</evidence>
<comment type="caution">
    <text evidence="11">The sequence shown here is derived from an EMBL/GenBank/DDBJ whole genome shotgun (WGS) entry which is preliminary data.</text>
</comment>
<feature type="transmembrane region" description="Helical" evidence="10">
    <location>
        <begin position="192"/>
        <end position="212"/>
    </location>
</feature>
<accession>A0A1Y1VRC1</accession>
<dbReference type="PANTHER" id="PTHR43823">
    <property type="entry name" value="SPORULATION PROTEIN YKVU"/>
    <property type="match status" value="1"/>
</dbReference>
<keyword evidence="9" id="KW-0046">Antibiotic resistance</keyword>
<evidence type="ECO:0000256" key="9">
    <source>
        <dbReference type="ARBA" id="ARBA00023251"/>
    </source>
</evidence>
<keyword evidence="12" id="KW-1185">Reference proteome</keyword>
<dbReference type="PIRSF" id="PIRSF006603">
    <property type="entry name" value="DinF"/>
    <property type="match status" value="1"/>
</dbReference>
<dbReference type="InterPro" id="IPR045070">
    <property type="entry name" value="MATE_MepA-like"/>
</dbReference>
<feature type="transmembrane region" description="Helical" evidence="10">
    <location>
        <begin position="385"/>
        <end position="409"/>
    </location>
</feature>
<reference evidence="11 12" key="2">
    <citation type="submission" date="2016-08" db="EMBL/GenBank/DDBJ databases">
        <title>Pervasive Adenine N6-methylation of Active Genes in Fungi.</title>
        <authorList>
            <consortium name="DOE Joint Genome Institute"/>
            <person name="Mondo S.J."/>
            <person name="Dannebaum R.O."/>
            <person name="Kuo R.C."/>
            <person name="Labutti K."/>
            <person name="Haridas S."/>
            <person name="Kuo A."/>
            <person name="Salamov A."/>
            <person name="Ahrendt S.R."/>
            <person name="Lipzen A."/>
            <person name="Sullivan W."/>
            <person name="Andreopoulos W.B."/>
            <person name="Clum A."/>
            <person name="Lindquist E."/>
            <person name="Daum C."/>
            <person name="Ramamoorthy G.K."/>
            <person name="Gryganskyi A."/>
            <person name="Culley D."/>
            <person name="Magnuson J.K."/>
            <person name="James T.Y."/>
            <person name="O'Malley M.A."/>
            <person name="Stajich J.E."/>
            <person name="Spatafora J.W."/>
            <person name="Visel A."/>
            <person name="Grigoriev I.V."/>
        </authorList>
    </citation>
    <scope>NUCLEOTIDE SEQUENCE [LARGE SCALE GENOMIC DNA]</scope>
    <source>
        <strain evidence="11 12">S4</strain>
    </source>
</reference>
<evidence type="ECO:0000256" key="10">
    <source>
        <dbReference type="SAM" id="Phobius"/>
    </source>
</evidence>
<gene>
    <name evidence="11" type="ORF">BCR32DRAFT_287512</name>
</gene>
<dbReference type="GO" id="GO:0005886">
    <property type="term" value="C:plasma membrane"/>
    <property type="evidence" value="ECO:0007669"/>
    <property type="project" value="UniProtKB-SubCell"/>
</dbReference>
<evidence type="ECO:0000256" key="7">
    <source>
        <dbReference type="ARBA" id="ARBA00022989"/>
    </source>
</evidence>
<dbReference type="AlphaFoldDB" id="A0A1Y1VRC1"/>
<name>A0A1Y1VRC1_9FUNG</name>
<evidence type="ECO:0000313" key="12">
    <source>
        <dbReference type="Proteomes" id="UP000193944"/>
    </source>
</evidence>
<keyword evidence="8 10" id="KW-0472">Membrane</keyword>
<evidence type="ECO:0000256" key="6">
    <source>
        <dbReference type="ARBA" id="ARBA00022692"/>
    </source>
</evidence>
<dbReference type="GO" id="GO:0046677">
    <property type="term" value="P:response to antibiotic"/>
    <property type="evidence" value="ECO:0007669"/>
    <property type="project" value="UniProtKB-KW"/>
</dbReference>
<dbReference type="InterPro" id="IPR051327">
    <property type="entry name" value="MATE_MepA_subfamily"/>
</dbReference>
<evidence type="ECO:0000256" key="1">
    <source>
        <dbReference type="ARBA" id="ARBA00004651"/>
    </source>
</evidence>
<comment type="similarity">
    <text evidence="2">Belongs to the multi antimicrobial extrusion (MATE) (TC 2.A.66.1) family. MepA subfamily.</text>
</comment>
<reference evidence="11 12" key="1">
    <citation type="submission" date="2016-08" db="EMBL/GenBank/DDBJ databases">
        <title>A Parts List for Fungal Cellulosomes Revealed by Comparative Genomics.</title>
        <authorList>
            <consortium name="DOE Joint Genome Institute"/>
            <person name="Haitjema C.H."/>
            <person name="Gilmore S.P."/>
            <person name="Henske J.K."/>
            <person name="Solomon K.V."/>
            <person name="De Groot R."/>
            <person name="Kuo A."/>
            <person name="Mondo S.J."/>
            <person name="Salamov A.A."/>
            <person name="Labutti K."/>
            <person name="Zhao Z."/>
            <person name="Chiniquy J."/>
            <person name="Barry K."/>
            <person name="Brewer H.M."/>
            <person name="Purvine S.O."/>
            <person name="Wright A.T."/>
            <person name="Boxma B."/>
            <person name="Van Alen T."/>
            <person name="Hackstein J.H."/>
            <person name="Baker S.E."/>
            <person name="Grigoriev I.V."/>
            <person name="O'Malley M.A."/>
        </authorList>
    </citation>
    <scope>NUCLEOTIDE SEQUENCE [LARGE SCALE GENOMIC DNA]</scope>
    <source>
        <strain evidence="11 12">S4</strain>
    </source>
</reference>
<evidence type="ECO:0000256" key="4">
    <source>
        <dbReference type="ARBA" id="ARBA00022448"/>
    </source>
</evidence>
<feature type="transmembrane region" description="Helical" evidence="10">
    <location>
        <begin position="21"/>
        <end position="43"/>
    </location>
</feature>
<dbReference type="PANTHER" id="PTHR43823:SF3">
    <property type="entry name" value="MULTIDRUG EXPORT PROTEIN MEPA"/>
    <property type="match status" value="1"/>
</dbReference>
<feature type="transmembrane region" description="Helical" evidence="10">
    <location>
        <begin position="356"/>
        <end position="373"/>
    </location>
</feature>
<keyword evidence="6 10" id="KW-0812">Transmembrane</keyword>
<comment type="subcellular location">
    <subcellularLocation>
        <location evidence="1">Cell membrane</location>
        <topology evidence="1">Multi-pass membrane protein</topology>
    </subcellularLocation>
</comment>
<dbReference type="InterPro" id="IPR048279">
    <property type="entry name" value="MdtK-like"/>
</dbReference>
<keyword evidence="7 10" id="KW-1133">Transmembrane helix</keyword>
<dbReference type="STRING" id="1754192.A0A1Y1VRC1"/>
<feature type="transmembrane region" description="Helical" evidence="10">
    <location>
        <begin position="49"/>
        <end position="70"/>
    </location>
</feature>
<keyword evidence="4" id="KW-0813">Transport</keyword>
<evidence type="ECO:0000256" key="2">
    <source>
        <dbReference type="ARBA" id="ARBA00008417"/>
    </source>
</evidence>
<protein>
    <recommendedName>
        <fullName evidence="3">Multidrug export protein MepA</fullName>
    </recommendedName>
</protein>